<dbReference type="CDD" id="cd04301">
    <property type="entry name" value="NAT_SF"/>
    <property type="match status" value="1"/>
</dbReference>
<proteinExistence type="predicted"/>
<dbReference type="PANTHER" id="PTHR13355:SF11">
    <property type="entry name" value="GLUCOSAMINE 6-PHOSPHATE N-ACETYLTRANSFERASE"/>
    <property type="match status" value="1"/>
</dbReference>
<dbReference type="InterPro" id="IPR039143">
    <property type="entry name" value="GNPNAT1-like"/>
</dbReference>
<gene>
    <name evidence="2" type="ORF">FLK61_33435</name>
</gene>
<keyword evidence="3" id="KW-1185">Reference proteome</keyword>
<dbReference type="Proteomes" id="UP000318138">
    <property type="component" value="Chromosome"/>
</dbReference>
<dbReference type="EMBL" id="CP041372">
    <property type="protein sequence ID" value="QKS71594.1"/>
    <property type="molecule type" value="Genomic_DNA"/>
</dbReference>
<dbReference type="AlphaFoldDB" id="A0A859FG39"/>
<evidence type="ECO:0000259" key="1">
    <source>
        <dbReference type="PROSITE" id="PS51186"/>
    </source>
</evidence>
<dbReference type="InterPro" id="IPR016181">
    <property type="entry name" value="Acyl_CoA_acyltransferase"/>
</dbReference>
<organism evidence="2 3">
    <name type="scientific">Paenalkalicoccus suaedae</name>
    <dbReference type="NCBI Taxonomy" id="2592382"/>
    <lineage>
        <taxon>Bacteria</taxon>
        <taxon>Bacillati</taxon>
        <taxon>Bacillota</taxon>
        <taxon>Bacilli</taxon>
        <taxon>Bacillales</taxon>
        <taxon>Bacillaceae</taxon>
        <taxon>Paenalkalicoccus</taxon>
    </lineage>
</organism>
<protein>
    <submittedName>
        <fullName evidence="2">GNAT family N-acetyltransferase</fullName>
    </submittedName>
</protein>
<dbReference type="KEGG" id="psua:FLK61_33435"/>
<dbReference type="GO" id="GO:0004343">
    <property type="term" value="F:glucosamine 6-phosphate N-acetyltransferase activity"/>
    <property type="evidence" value="ECO:0007669"/>
    <property type="project" value="TreeGrafter"/>
</dbReference>
<accession>A0A859FG39</accession>
<dbReference type="RefSeq" id="WP_176009629.1">
    <property type="nucleotide sequence ID" value="NZ_CP041372.2"/>
</dbReference>
<dbReference type="Pfam" id="PF13673">
    <property type="entry name" value="Acetyltransf_10"/>
    <property type="match status" value="1"/>
</dbReference>
<evidence type="ECO:0000313" key="3">
    <source>
        <dbReference type="Proteomes" id="UP000318138"/>
    </source>
</evidence>
<dbReference type="SUPFAM" id="SSF55729">
    <property type="entry name" value="Acyl-CoA N-acyltransferases (Nat)"/>
    <property type="match status" value="1"/>
</dbReference>
<dbReference type="PROSITE" id="PS51186">
    <property type="entry name" value="GNAT"/>
    <property type="match status" value="1"/>
</dbReference>
<name>A0A859FG39_9BACI</name>
<feature type="domain" description="N-acetyltransferase" evidence="1">
    <location>
        <begin position="3"/>
        <end position="143"/>
    </location>
</feature>
<dbReference type="Gene3D" id="3.40.630.30">
    <property type="match status" value="1"/>
</dbReference>
<sequence>MIATHVARTDDELNDVYSVRRKVFIEEQGVPEALEIDDKEKESIHFILYEDTTPTGAGRIRIMQDIAKAERVCILKSGRGKGLGKVLMEQMEATAKERGASIVKLNAQTHAEAFYQTIGYQTVSETPFLDADIWHVTMEKKLQ</sequence>
<evidence type="ECO:0000313" key="2">
    <source>
        <dbReference type="EMBL" id="QKS71594.1"/>
    </source>
</evidence>
<dbReference type="InterPro" id="IPR000182">
    <property type="entry name" value="GNAT_dom"/>
</dbReference>
<keyword evidence="2" id="KW-0808">Transferase</keyword>
<dbReference type="PANTHER" id="PTHR13355">
    <property type="entry name" value="GLUCOSAMINE 6-PHOSPHATE N-ACETYLTRANSFERASE"/>
    <property type="match status" value="1"/>
</dbReference>
<reference evidence="3" key="1">
    <citation type="submission" date="2019-07" db="EMBL/GenBank/DDBJ databases">
        <title>Bacillus alkalisoli sp. nov. isolated from saline soil.</title>
        <authorList>
            <person name="Sun J.-Q."/>
            <person name="Xu L."/>
        </authorList>
    </citation>
    <scope>NUCLEOTIDE SEQUENCE [LARGE SCALE GENOMIC DNA]</scope>
    <source>
        <strain evidence="3">M4U3P1</strain>
    </source>
</reference>